<evidence type="ECO:0000313" key="2">
    <source>
        <dbReference type="EMBL" id="EAT15270.1"/>
    </source>
</evidence>
<keyword evidence="1" id="KW-0472">Membrane</keyword>
<evidence type="ECO:0000256" key="1">
    <source>
        <dbReference type="SAM" id="Phobius"/>
    </source>
</evidence>
<keyword evidence="3" id="KW-1185">Reference proteome</keyword>
<evidence type="ECO:0000313" key="3">
    <source>
        <dbReference type="Proteomes" id="UP000005695"/>
    </source>
</evidence>
<dbReference type="AlphaFoldDB" id="Q1JYD6"/>
<dbReference type="EMBL" id="AAEW02000012">
    <property type="protein sequence ID" value="EAT15270.1"/>
    <property type="molecule type" value="Genomic_DNA"/>
</dbReference>
<protein>
    <submittedName>
        <fullName evidence="2">Uncharacterized protein</fullName>
    </submittedName>
</protein>
<proteinExistence type="predicted"/>
<feature type="transmembrane region" description="Helical" evidence="1">
    <location>
        <begin position="24"/>
        <end position="41"/>
    </location>
</feature>
<reference evidence="2" key="2">
    <citation type="submission" date="2006-05" db="EMBL/GenBank/DDBJ databases">
        <title>Sequencing of the draft genome and assembly of Desulfuromonas acetoxidans DSM 684.</title>
        <authorList>
            <consortium name="US DOE Joint Genome Institute (JGI-PGF)"/>
            <person name="Copeland A."/>
            <person name="Lucas S."/>
            <person name="Lapidus A."/>
            <person name="Barry K."/>
            <person name="Detter J.C."/>
            <person name="Glavina del Rio T."/>
            <person name="Hammon N."/>
            <person name="Israni S."/>
            <person name="Dalin E."/>
            <person name="Tice H."/>
            <person name="Bruce D."/>
            <person name="Pitluck S."/>
            <person name="Richardson P."/>
        </authorList>
    </citation>
    <scope>NUCLEOTIDE SEQUENCE [LARGE SCALE GENOMIC DNA]</scope>
    <source>
        <strain evidence="2">DSM 684</strain>
    </source>
</reference>
<keyword evidence="1" id="KW-0812">Transmembrane</keyword>
<name>Q1JYD6_DESA6</name>
<sequence length="61" mass="7093">MTRPALKGYPWMNDKNNDLKNENYLAFFLLILALMAFAVIVKSCNIAQYNHQNHSVELHDL</sequence>
<gene>
    <name evidence="2" type="ORF">Dace_1239</name>
</gene>
<comment type="caution">
    <text evidence="2">The sequence shown here is derived from an EMBL/GenBank/DDBJ whole genome shotgun (WGS) entry which is preliminary data.</text>
</comment>
<organism evidence="2 3">
    <name type="scientific">Desulfuromonas acetoxidans (strain DSM 684 / 11070)</name>
    <dbReference type="NCBI Taxonomy" id="281689"/>
    <lineage>
        <taxon>Bacteria</taxon>
        <taxon>Pseudomonadati</taxon>
        <taxon>Thermodesulfobacteriota</taxon>
        <taxon>Desulfuromonadia</taxon>
        <taxon>Desulfuromonadales</taxon>
        <taxon>Desulfuromonadaceae</taxon>
        <taxon>Desulfuromonas</taxon>
    </lineage>
</organism>
<reference evidence="2" key="1">
    <citation type="submission" date="2006-05" db="EMBL/GenBank/DDBJ databases">
        <title>Annotation of the draft genome assembly of Desulfuromonas acetoxidans DSM 684.</title>
        <authorList>
            <consortium name="US DOE Joint Genome Institute (JGI-ORNL)"/>
            <person name="Larimer F."/>
            <person name="Land M."/>
            <person name="Hauser L."/>
        </authorList>
    </citation>
    <scope>NUCLEOTIDE SEQUENCE [LARGE SCALE GENOMIC DNA]</scope>
    <source>
        <strain evidence="2">DSM 684</strain>
    </source>
</reference>
<keyword evidence="1" id="KW-1133">Transmembrane helix</keyword>
<dbReference type="Proteomes" id="UP000005695">
    <property type="component" value="Unassembled WGS sequence"/>
</dbReference>
<accession>Q1JYD6</accession>